<feature type="compositionally biased region" description="Low complexity" evidence="13">
    <location>
        <begin position="557"/>
        <end position="570"/>
    </location>
</feature>
<evidence type="ECO:0000313" key="16">
    <source>
        <dbReference type="EMBL" id="CAH0111367.1"/>
    </source>
</evidence>
<keyword evidence="4" id="KW-0328">Glycosyltransferase</keyword>
<feature type="transmembrane region" description="Helical" evidence="14">
    <location>
        <begin position="979"/>
        <end position="1000"/>
    </location>
</feature>
<comment type="catalytic activity">
    <reaction evidence="12">
        <text>[(1-&gt;4)-N-acetyl-beta-D-glucosaminyl](n) + UDP-N-acetyl-alpha-D-glucosamine = [(1-&gt;4)-N-acetyl-beta-D-glucosaminyl](n+1) + UDP + H(+)</text>
        <dbReference type="Rhea" id="RHEA:16637"/>
        <dbReference type="Rhea" id="RHEA-COMP:9593"/>
        <dbReference type="Rhea" id="RHEA-COMP:9595"/>
        <dbReference type="ChEBI" id="CHEBI:15378"/>
        <dbReference type="ChEBI" id="CHEBI:17029"/>
        <dbReference type="ChEBI" id="CHEBI:57705"/>
        <dbReference type="ChEBI" id="CHEBI:58223"/>
        <dbReference type="EC" id="2.4.1.16"/>
    </reaction>
</comment>
<evidence type="ECO:0000256" key="8">
    <source>
        <dbReference type="ARBA" id="ARBA00023054"/>
    </source>
</evidence>
<keyword evidence="9 14" id="KW-0472">Membrane</keyword>
<feature type="transmembrane region" description="Helical" evidence="14">
    <location>
        <begin position="413"/>
        <end position="433"/>
    </location>
</feature>
<evidence type="ECO:0000256" key="7">
    <source>
        <dbReference type="ARBA" id="ARBA00022989"/>
    </source>
</evidence>
<feature type="transmembrane region" description="Helical" evidence="14">
    <location>
        <begin position="190"/>
        <end position="207"/>
    </location>
</feature>
<comment type="caution">
    <text evidence="16">The sequence shown here is derived from an EMBL/GenBank/DDBJ whole genome shotgun (WGS) entry which is preliminary data.</text>
</comment>
<feature type="transmembrane region" description="Helical" evidence="14">
    <location>
        <begin position="1006"/>
        <end position="1025"/>
    </location>
</feature>
<evidence type="ECO:0000256" key="4">
    <source>
        <dbReference type="ARBA" id="ARBA00022676"/>
    </source>
</evidence>
<dbReference type="PANTHER" id="PTHR22914">
    <property type="entry name" value="CHITIN SYNTHASE"/>
    <property type="match status" value="1"/>
</dbReference>
<feature type="transmembrane region" description="Helical" evidence="14">
    <location>
        <begin position="257"/>
        <end position="273"/>
    </location>
</feature>
<keyword evidence="8" id="KW-0175">Coiled coil</keyword>
<dbReference type="InterPro" id="IPR029044">
    <property type="entry name" value="Nucleotide-diphossugar_trans"/>
</dbReference>
<evidence type="ECO:0000256" key="11">
    <source>
        <dbReference type="ARBA" id="ARBA00046329"/>
    </source>
</evidence>
<feature type="transmembrane region" description="Helical" evidence="14">
    <location>
        <begin position="1385"/>
        <end position="1406"/>
    </location>
</feature>
<feature type="transmembrane region" description="Helical" evidence="14">
    <location>
        <begin position="383"/>
        <end position="401"/>
    </location>
</feature>
<dbReference type="SUPFAM" id="SSF53448">
    <property type="entry name" value="Nucleotide-diphospho-sugar transferases"/>
    <property type="match status" value="1"/>
</dbReference>
<feature type="region of interest" description="Disordered" evidence="13">
    <location>
        <begin position="1"/>
        <end position="48"/>
    </location>
</feature>
<protein>
    <recommendedName>
        <fullName evidence="2">chitin synthase</fullName>
        <ecNumber evidence="2">2.4.1.16</ecNumber>
    </recommendedName>
</protein>
<comment type="subcellular location">
    <subcellularLocation>
        <location evidence="1">Cell membrane</location>
        <topology evidence="1">Multi-pass membrane protein</topology>
    </subcellularLocation>
</comment>
<evidence type="ECO:0000256" key="14">
    <source>
        <dbReference type="SAM" id="Phobius"/>
    </source>
</evidence>
<feature type="transmembrane region" description="Helical" evidence="14">
    <location>
        <begin position="1032"/>
        <end position="1053"/>
    </location>
</feature>
<feature type="region of interest" description="Disordered" evidence="13">
    <location>
        <begin position="548"/>
        <end position="570"/>
    </location>
</feature>
<evidence type="ECO:0000256" key="2">
    <source>
        <dbReference type="ARBA" id="ARBA00012543"/>
    </source>
</evidence>
<dbReference type="FunFam" id="3.90.550.10:FF:000139">
    <property type="entry name" value="Chitin synthase 8"/>
    <property type="match status" value="1"/>
</dbReference>
<feature type="region of interest" description="Disordered" evidence="13">
    <location>
        <begin position="1465"/>
        <end position="1496"/>
    </location>
</feature>
<sequence length="1580" mass="179664">MSMDAKLVEEDIDFSSDEEENPLNGPTSDEERKGWDLFRTKPPKDTSGSLASAATVKAFSKIAKVIAYIVTFIIFITGAVIAKGTLLFMTSQIKITDKKPDVQHGYCSTRAGREIEASVSMEERVGWVWAIFFCFVVPELFMFFRSMRICLFRTWKKPSGLEFLILVTFETLHVIGLALLVYLVLPNLKVVEAVMLTNCVCLIPGILKMFSRFNDNTSESKRKILPYLLTADGLAIVAQLSGLFLWAALNWSATNNVVWILPISLLFTSFGWWENYVDKESPFVVIKYLGELKEKMKAVRYFSYIFLTVWKVLLFFICMLCIDWIFVGSVNHLFDYFYDSFHEHPYNVTEIQLPDQGTRMTSTVAGSTGQVTQTETLIAWPNTAAYVFCIQAGTALACFLAGKFACKIRIQAIGFALPINLTVPTTITLLITFCGLRMGNPCYFSDVIPPHLFFECPDGGYLLATLTNQHAWAWVFWLISQAWITSHNWTPKCGRLATTEKLFVYPFYNAFLVDQSLAMNRRRDDDVEVETEELKQIDSTDVELSQKYGYDKNQETSSDSDSGSSISGDSLAKKVNPTDYITRIYTCATMWHENAEETVTFLKSIFYLDDDQCARRLAQQYLKVVDPDYYEIETHIFFDDAFELSDIDEDEMVVNSYVKMLIDCMDEAASFVHQTNMHIRAPKKYPTPYGGRLVWTLPGKTKIICHLKDKQKIRNRKRWSQVMYMYYLLGHKLMELPISVDRKAVIAQNTYLLALDGDIDFMPNAVQLLIDLMKRNSNLAAACGRIHPVGSGLMAWYQMFEYAIGHWLQKATEHMIGCVLCSPGCFSLFRGKCLMDDNVMAKYTTKSSEARHYVQYDQGEDRWLCTLLLQRGYRVEYCAASDAFTHCPEGFDEFYNQRRRWVPSTTANILDLLGDYKSVTKVNDNISFPYICYHNLKIETNLNCQILLMVGTVIGPGTIFLMIVGSWSVAFHVDNWTSFWINLVPIMLFIIICLTCKAKFQVFVAQIMSVAYSIVMMAVMVGIILQLSEDGWLSPSGIFLVFTAASFIVAAILHPQEFWCLPCGLVYYLTVPSMYLLLIIYSVCNLNNVSWGTREAPQKKKKSDNTAEAAAAMAAAQKKNKGNALLSFFQQTSGDKPEDEGSLEFSLAGLFKIMCCVHRKPDNGEKHQLLCISESLTALNKRLDTIERIINPNFNGPRKSISRGSTRGSVRGSIRNGIPVSSTSSGTESNNLSAVNEMDDEDRFDDYDDDDDSQSSEMIERDNLINPYWLEDKALVRGVVDFLTGNEIQFWKDMLEKYLYPIDEDKAEQAKIAAALKDLRNKSVFTFFILNALYVTIVFLMTLEKDKVHLNWPLGIKYNVSYEYFDSPSWPTVNVEMTYLQLEPIGMVFLLMFASVMIIQFVAMFFHRFGTLSQIIATTEIKACSKKASLSILYQLEIVTIDDVSDDAYLEKNAFSIVKQMQQIKGEDDDDNSRNGDHVSRRNTIHRIGASQKKPQFTGNLDSQFRKRLDSIGAAVDLNDPDVRKRMSVRRDTLHKFVGRRSTVLNEVRRRSSVAIQAQEVNKGRRPSMAIAGTQEYDSD</sequence>
<feature type="compositionally biased region" description="Acidic residues" evidence="13">
    <location>
        <begin position="1237"/>
        <end position="1254"/>
    </location>
</feature>
<keyword evidence="7 14" id="KW-1133">Transmembrane helix</keyword>
<proteinExistence type="inferred from homology"/>
<evidence type="ECO:0000256" key="13">
    <source>
        <dbReference type="SAM" id="MobiDB-lite"/>
    </source>
</evidence>
<evidence type="ECO:0000256" key="12">
    <source>
        <dbReference type="ARBA" id="ARBA00048014"/>
    </source>
</evidence>
<dbReference type="InterPro" id="IPR055120">
    <property type="entry name" value="Chs-1/2_IV_N"/>
</dbReference>
<dbReference type="Pfam" id="PF03142">
    <property type="entry name" value="Chitin_synth_2"/>
    <property type="match status" value="1"/>
</dbReference>
<feature type="compositionally biased region" description="Polar residues" evidence="13">
    <location>
        <begin position="1219"/>
        <end position="1234"/>
    </location>
</feature>
<accession>A0A8J2RYH6</accession>
<keyword evidence="5" id="KW-0808">Transferase</keyword>
<evidence type="ECO:0000256" key="10">
    <source>
        <dbReference type="ARBA" id="ARBA00023180"/>
    </source>
</evidence>
<keyword evidence="3" id="KW-1003">Cell membrane</keyword>
<feature type="transmembrane region" description="Helical" evidence="14">
    <location>
        <begin position="1065"/>
        <end position="1084"/>
    </location>
</feature>
<dbReference type="Proteomes" id="UP000789390">
    <property type="component" value="Unassembled WGS sequence"/>
</dbReference>
<keyword evidence="17" id="KW-1185">Reference proteome</keyword>
<feature type="transmembrane region" description="Helical" evidence="14">
    <location>
        <begin position="227"/>
        <end position="251"/>
    </location>
</feature>
<keyword evidence="10" id="KW-0325">Glycoprotein</keyword>
<evidence type="ECO:0000256" key="9">
    <source>
        <dbReference type="ARBA" id="ARBA00023136"/>
    </source>
</evidence>
<feature type="transmembrane region" description="Helical" evidence="14">
    <location>
        <begin position="301"/>
        <end position="327"/>
    </location>
</feature>
<feature type="transmembrane region" description="Helical" evidence="14">
    <location>
        <begin position="65"/>
        <end position="89"/>
    </location>
</feature>
<dbReference type="CDD" id="cd04190">
    <property type="entry name" value="Chitin_synth_C"/>
    <property type="match status" value="1"/>
</dbReference>
<evidence type="ECO:0000256" key="3">
    <source>
        <dbReference type="ARBA" id="ARBA00022475"/>
    </source>
</evidence>
<dbReference type="EMBL" id="CAKKLH010000314">
    <property type="protein sequence ID" value="CAH0111367.1"/>
    <property type="molecule type" value="Genomic_DNA"/>
</dbReference>
<keyword evidence="6 14" id="KW-0812">Transmembrane</keyword>
<feature type="transmembrane region" description="Helical" evidence="14">
    <location>
        <begin position="126"/>
        <end position="144"/>
    </location>
</feature>
<dbReference type="OrthoDB" id="370884at2759"/>
<evidence type="ECO:0000259" key="15">
    <source>
        <dbReference type="Pfam" id="PF23000"/>
    </source>
</evidence>
<evidence type="ECO:0000313" key="17">
    <source>
        <dbReference type="Proteomes" id="UP000789390"/>
    </source>
</evidence>
<feature type="compositionally biased region" description="Basic and acidic residues" evidence="13">
    <location>
        <begin position="29"/>
        <end position="44"/>
    </location>
</feature>
<feature type="transmembrane region" description="Helical" evidence="14">
    <location>
        <begin position="1324"/>
        <end position="1343"/>
    </location>
</feature>
<feature type="domain" description="Chitin synthase chs-1/2 N-terminal putative transporter" evidence="15">
    <location>
        <begin position="61"/>
        <end position="322"/>
    </location>
</feature>
<reference evidence="16" key="1">
    <citation type="submission" date="2021-11" db="EMBL/GenBank/DDBJ databases">
        <authorList>
            <person name="Schell T."/>
        </authorList>
    </citation>
    <scope>NUCLEOTIDE SEQUENCE</scope>
    <source>
        <strain evidence="16">M5</strain>
    </source>
</reference>
<feature type="region of interest" description="Disordered" evidence="13">
    <location>
        <begin position="1196"/>
        <end position="1256"/>
    </location>
</feature>
<dbReference type="EC" id="2.4.1.16" evidence="2"/>
<evidence type="ECO:0000256" key="1">
    <source>
        <dbReference type="ARBA" id="ARBA00004651"/>
    </source>
</evidence>
<organism evidence="16 17">
    <name type="scientific">Daphnia galeata</name>
    <dbReference type="NCBI Taxonomy" id="27404"/>
    <lineage>
        <taxon>Eukaryota</taxon>
        <taxon>Metazoa</taxon>
        <taxon>Ecdysozoa</taxon>
        <taxon>Arthropoda</taxon>
        <taxon>Crustacea</taxon>
        <taxon>Branchiopoda</taxon>
        <taxon>Diplostraca</taxon>
        <taxon>Cladocera</taxon>
        <taxon>Anomopoda</taxon>
        <taxon>Daphniidae</taxon>
        <taxon>Daphnia</taxon>
    </lineage>
</organism>
<feature type="compositionally biased region" description="Low complexity" evidence="13">
    <location>
        <begin position="1202"/>
        <end position="1215"/>
    </location>
</feature>
<dbReference type="GO" id="GO:0005886">
    <property type="term" value="C:plasma membrane"/>
    <property type="evidence" value="ECO:0007669"/>
    <property type="project" value="UniProtKB-SubCell"/>
</dbReference>
<name>A0A8J2RYH6_9CRUS</name>
<feature type="compositionally biased region" description="Acidic residues" evidence="13">
    <location>
        <begin position="10"/>
        <end position="21"/>
    </location>
</feature>
<dbReference type="GO" id="GO:0006031">
    <property type="term" value="P:chitin biosynthetic process"/>
    <property type="evidence" value="ECO:0007669"/>
    <property type="project" value="TreeGrafter"/>
</dbReference>
<evidence type="ECO:0000256" key="5">
    <source>
        <dbReference type="ARBA" id="ARBA00022679"/>
    </source>
</evidence>
<feature type="transmembrane region" description="Helical" evidence="14">
    <location>
        <begin position="164"/>
        <end position="184"/>
    </location>
</feature>
<dbReference type="PANTHER" id="PTHR22914:SF42">
    <property type="entry name" value="CHITIN SYNTHASE"/>
    <property type="match status" value="1"/>
</dbReference>
<feature type="transmembrane region" description="Helical" evidence="14">
    <location>
        <begin position="946"/>
        <end position="967"/>
    </location>
</feature>
<dbReference type="InterPro" id="IPR004835">
    <property type="entry name" value="Chitin_synth"/>
</dbReference>
<dbReference type="Pfam" id="PF23000">
    <property type="entry name" value="ChitinSynthase_IV_N"/>
    <property type="match status" value="1"/>
</dbReference>
<dbReference type="GO" id="GO:0004100">
    <property type="term" value="F:chitin synthase activity"/>
    <property type="evidence" value="ECO:0007669"/>
    <property type="project" value="UniProtKB-EC"/>
</dbReference>
<comment type="similarity">
    <text evidence="11">Belongs to the chitin synthase family. Class IV subfamily.</text>
</comment>
<gene>
    <name evidence="16" type="ORF">DGAL_LOCUS15009</name>
</gene>
<evidence type="ECO:0000256" key="6">
    <source>
        <dbReference type="ARBA" id="ARBA00022692"/>
    </source>
</evidence>